<organism evidence="1 2">
    <name type="scientific">Adineta steineri</name>
    <dbReference type="NCBI Taxonomy" id="433720"/>
    <lineage>
        <taxon>Eukaryota</taxon>
        <taxon>Metazoa</taxon>
        <taxon>Spiralia</taxon>
        <taxon>Gnathifera</taxon>
        <taxon>Rotifera</taxon>
        <taxon>Eurotatoria</taxon>
        <taxon>Bdelloidea</taxon>
        <taxon>Adinetida</taxon>
        <taxon>Adinetidae</taxon>
        <taxon>Adineta</taxon>
    </lineage>
</organism>
<evidence type="ECO:0000313" key="2">
    <source>
        <dbReference type="Proteomes" id="UP000663881"/>
    </source>
</evidence>
<evidence type="ECO:0000313" key="1">
    <source>
        <dbReference type="EMBL" id="CAF3932272.1"/>
    </source>
</evidence>
<protein>
    <submittedName>
        <fullName evidence="1">Uncharacterized protein</fullName>
    </submittedName>
</protein>
<dbReference type="AlphaFoldDB" id="A0A819JFG9"/>
<comment type="caution">
    <text evidence="1">The sequence shown here is derived from an EMBL/GenBank/DDBJ whole genome shotgun (WGS) entry which is preliminary data.</text>
</comment>
<gene>
    <name evidence="1" type="ORF">OKA104_LOCUS25891</name>
</gene>
<sequence length="325" mass="38538">MVMLINEEIVMAVPLLNVLNVQERKKKIKQKTSQQRYSNWQRNQNKRRVDQQLNDTLPIFTSHKPYQVFFINYMSSFFTILRLIECARQTTYFTIDTENDDRSHKPALIQIELVQFEEQTATATTTTVVIFEMCHLLSRKTLKYQRIQQLLSTIFNPSKTFLTWGDGENELSKFKIYQLFQSIPVASLQFKNVQNLFKNWYNNTYKHNFNCCMTAFNDIDDDPYCTCAHRPYKDPSNTWSLQKAVAMIFQQFLDKSLTRNNWGQGLDNRLYHKIQFDGINYNVTSILTREQEQIRLQLVKYAVHDCLAVTKLVLKIGRDHLFKHQ</sequence>
<proteinExistence type="predicted"/>
<name>A0A819JFG9_9BILA</name>
<reference evidence="1" key="1">
    <citation type="submission" date="2021-02" db="EMBL/GenBank/DDBJ databases">
        <authorList>
            <person name="Nowell W R."/>
        </authorList>
    </citation>
    <scope>NUCLEOTIDE SEQUENCE</scope>
</reference>
<dbReference type="Proteomes" id="UP000663881">
    <property type="component" value="Unassembled WGS sequence"/>
</dbReference>
<dbReference type="EMBL" id="CAJOAY010002215">
    <property type="protein sequence ID" value="CAF3932272.1"/>
    <property type="molecule type" value="Genomic_DNA"/>
</dbReference>
<dbReference type="InterPro" id="IPR036397">
    <property type="entry name" value="RNaseH_sf"/>
</dbReference>
<dbReference type="GO" id="GO:0003676">
    <property type="term" value="F:nucleic acid binding"/>
    <property type="evidence" value="ECO:0007669"/>
    <property type="project" value="InterPro"/>
</dbReference>
<dbReference type="Gene3D" id="3.30.420.10">
    <property type="entry name" value="Ribonuclease H-like superfamily/Ribonuclease H"/>
    <property type="match status" value="1"/>
</dbReference>
<accession>A0A819JFG9</accession>